<keyword evidence="2" id="KW-1185">Reference proteome</keyword>
<dbReference type="STRING" id="225991.MA05_11265"/>
<gene>
    <name evidence="1" type="ORF">AX13_09310</name>
</gene>
<dbReference type="RefSeq" id="WP_043386870.1">
    <property type="nucleotide sequence ID" value="NZ_JBOK01000025.1"/>
</dbReference>
<dbReference type="InterPro" id="IPR036520">
    <property type="entry name" value="UPF0759_sf"/>
</dbReference>
<accession>A0A014ML42</accession>
<dbReference type="PANTHER" id="PTHR30348">
    <property type="entry name" value="UNCHARACTERIZED PROTEIN YECE"/>
    <property type="match status" value="1"/>
</dbReference>
<comment type="caution">
    <text evidence="1">The sequence shown here is derived from an EMBL/GenBank/DDBJ whole genome shotgun (WGS) entry which is preliminary data.</text>
</comment>
<name>A0A014ML42_9BURK</name>
<dbReference type="SUPFAM" id="SSF117396">
    <property type="entry name" value="TM1631-like"/>
    <property type="match status" value="1"/>
</dbReference>
<dbReference type="EMBL" id="JBOK01000025">
    <property type="protein sequence ID" value="EXU78829.1"/>
    <property type="molecule type" value="Genomic_DNA"/>
</dbReference>
<dbReference type="Proteomes" id="UP000020766">
    <property type="component" value="Unassembled WGS sequence"/>
</dbReference>
<proteinExistence type="predicted"/>
<sequence length="353" mass="38143">MQDDLFAADDPPTPLPTPLPALKAAATPRGGAVRAVQHPADLHDLAQSLPPTLRMGVSTWSYPGWDGLVWDGVYSDSTLSRKGLGALSQHPLMRTVCVDRSFWRPLSTEQYAQMANQVPDDFRFMVKCPNVVTDALVRGEHGAGQERNPAFLDPGLACTQFVLPCLDGLGPKLGVLVFQISPLPWSLLQDTATLWRQLAAVLASTRAALQHAPQVIVAVEVRDPLLLSPELAQVLKAHGATYCLGLHGKMPPIEPQLVFLRQLWPTPLVCRWNLNHSFGPFGYQAAQEKHRPFNALVSADTHTRAILARTVRGITGAGQPAFVTISNDAEGCAPLSILRLAQQIAPAAGLEPA</sequence>
<reference evidence="1 2" key="1">
    <citation type="submission" date="2014-01" db="EMBL/GenBank/DDBJ databases">
        <title>Interspecies Systems Biology Uncovers Metabolites Affecting C. elegans Gene Expression and Life History Traits.</title>
        <authorList>
            <person name="Watson E."/>
            <person name="Macneil L.T."/>
            <person name="Ritter A.D."/>
            <person name="Yilmaz L.S."/>
            <person name="Rosebrock A.P."/>
            <person name="Caudy A.A."/>
            <person name="Walhout A.J."/>
        </authorList>
    </citation>
    <scope>NUCLEOTIDE SEQUENCE [LARGE SCALE GENOMIC DNA]</scope>
    <source>
        <strain evidence="1 2">DA1877</strain>
    </source>
</reference>
<evidence type="ECO:0008006" key="3">
    <source>
        <dbReference type="Google" id="ProtNLM"/>
    </source>
</evidence>
<organism evidence="1 2">
    <name type="scientific">Comamonas aquatica DA1877</name>
    <dbReference type="NCBI Taxonomy" id="1457173"/>
    <lineage>
        <taxon>Bacteria</taxon>
        <taxon>Pseudomonadati</taxon>
        <taxon>Pseudomonadota</taxon>
        <taxon>Betaproteobacteria</taxon>
        <taxon>Burkholderiales</taxon>
        <taxon>Comamonadaceae</taxon>
        <taxon>Comamonas</taxon>
    </lineage>
</organism>
<evidence type="ECO:0000313" key="1">
    <source>
        <dbReference type="EMBL" id="EXU78829.1"/>
    </source>
</evidence>
<dbReference type="InterPro" id="IPR002763">
    <property type="entry name" value="DUF72"/>
</dbReference>
<dbReference type="AlphaFoldDB" id="A0A014ML42"/>
<evidence type="ECO:0000313" key="2">
    <source>
        <dbReference type="Proteomes" id="UP000020766"/>
    </source>
</evidence>
<dbReference type="PATRIC" id="fig|1457173.3.peg.3269"/>
<dbReference type="Pfam" id="PF01904">
    <property type="entry name" value="DUF72"/>
    <property type="match status" value="1"/>
</dbReference>
<dbReference type="PANTHER" id="PTHR30348:SF4">
    <property type="entry name" value="DUF72 DOMAIN-CONTAINING PROTEIN"/>
    <property type="match status" value="1"/>
</dbReference>
<protein>
    <recommendedName>
        <fullName evidence="3">DUF72 domain-containing protein</fullName>
    </recommendedName>
</protein>
<dbReference type="Gene3D" id="3.20.20.410">
    <property type="entry name" value="Protein of unknown function UPF0759"/>
    <property type="match status" value="1"/>
</dbReference>